<evidence type="ECO:0000256" key="2">
    <source>
        <dbReference type="RuleBase" id="RU000363"/>
    </source>
</evidence>
<name>A0A9W9DAC6_9PLEO</name>
<dbReference type="InterPro" id="IPR002347">
    <property type="entry name" value="SDR_fam"/>
</dbReference>
<dbReference type="InterPro" id="IPR051468">
    <property type="entry name" value="Fungal_SecMetab_SDRs"/>
</dbReference>
<dbReference type="PANTHER" id="PTHR43544:SF32">
    <property type="entry name" value="CHAIN DEHYDROGENASE, PUTATIVE (AFU_ORTHOLOGUE AFUA_5G01530)-RELATED"/>
    <property type="match status" value="1"/>
</dbReference>
<reference evidence="3" key="1">
    <citation type="submission" date="2022-10" db="EMBL/GenBank/DDBJ databases">
        <title>Tapping the CABI collections for fungal endophytes: first genome assemblies for Collariella, Neodidymelliopsis, Ascochyta clinopodiicola, Didymella pomorum, Didymosphaeria variabile, Neocosmospora piperis and Neocucurbitaria cava.</title>
        <authorList>
            <person name="Hill R."/>
        </authorList>
    </citation>
    <scope>NUCLEOTIDE SEQUENCE</scope>
    <source>
        <strain evidence="3">IMI 355091</strain>
    </source>
</reference>
<organism evidence="3 4">
    <name type="scientific">Didymella pomorum</name>
    <dbReference type="NCBI Taxonomy" id="749634"/>
    <lineage>
        <taxon>Eukaryota</taxon>
        <taxon>Fungi</taxon>
        <taxon>Dikarya</taxon>
        <taxon>Ascomycota</taxon>
        <taxon>Pezizomycotina</taxon>
        <taxon>Dothideomycetes</taxon>
        <taxon>Pleosporomycetidae</taxon>
        <taxon>Pleosporales</taxon>
        <taxon>Pleosporineae</taxon>
        <taxon>Didymellaceae</taxon>
        <taxon>Didymella</taxon>
    </lineage>
</organism>
<accession>A0A9W9DAC6</accession>
<evidence type="ECO:0000313" key="3">
    <source>
        <dbReference type="EMBL" id="KAJ4410128.1"/>
    </source>
</evidence>
<dbReference type="PANTHER" id="PTHR43544">
    <property type="entry name" value="SHORT-CHAIN DEHYDROGENASE/REDUCTASE"/>
    <property type="match status" value="1"/>
</dbReference>
<dbReference type="GO" id="GO:0019748">
    <property type="term" value="P:secondary metabolic process"/>
    <property type="evidence" value="ECO:0007669"/>
    <property type="project" value="TreeGrafter"/>
</dbReference>
<evidence type="ECO:0000256" key="1">
    <source>
        <dbReference type="ARBA" id="ARBA00006484"/>
    </source>
</evidence>
<dbReference type="Gene3D" id="3.40.50.720">
    <property type="entry name" value="NAD(P)-binding Rossmann-like Domain"/>
    <property type="match status" value="1"/>
</dbReference>
<dbReference type="PRINTS" id="PR00080">
    <property type="entry name" value="SDRFAMILY"/>
</dbReference>
<dbReference type="Proteomes" id="UP001140510">
    <property type="component" value="Unassembled WGS sequence"/>
</dbReference>
<dbReference type="PRINTS" id="PR00081">
    <property type="entry name" value="GDHRDH"/>
</dbReference>
<gene>
    <name evidence="3" type="ORF">N0V91_002137</name>
</gene>
<comment type="similarity">
    <text evidence="1 2">Belongs to the short-chain dehydrogenases/reductases (SDR) family.</text>
</comment>
<dbReference type="OrthoDB" id="7289984at2759"/>
<keyword evidence="4" id="KW-1185">Reference proteome</keyword>
<dbReference type="SUPFAM" id="SSF51735">
    <property type="entry name" value="NAD(P)-binding Rossmann-fold domains"/>
    <property type="match status" value="1"/>
</dbReference>
<dbReference type="InterPro" id="IPR036291">
    <property type="entry name" value="NAD(P)-bd_dom_sf"/>
</dbReference>
<sequence>MPSSTADRQIILITGANGGIGFDTAALLASVSQHNHVLVGSRNTARGEAALKKIYDRNPKGTASLVQLDANDDESIDAAVKHIEQEFGHLDVLINNAGIATETYDGQWPSREQLRAEFETNVFGPTVLTAAVLPLLRKSRAPKIINVSSGLGSISRCVATSDNDPNGAIVRVPGYRMTKSALNMLTAYQYQQLKKEGFKVWSYCPGFVVTDLAKDREAREKMATCESSETSAQGILEIIEGKRDEEVGMFLQRYGKRYDW</sequence>
<evidence type="ECO:0008006" key="5">
    <source>
        <dbReference type="Google" id="ProtNLM"/>
    </source>
</evidence>
<dbReference type="Pfam" id="PF00106">
    <property type="entry name" value="adh_short"/>
    <property type="match status" value="1"/>
</dbReference>
<proteinExistence type="inferred from homology"/>
<protein>
    <recommendedName>
        <fullName evidence="5">NAD(P)-binding protein</fullName>
    </recommendedName>
</protein>
<dbReference type="GO" id="GO:0005737">
    <property type="term" value="C:cytoplasm"/>
    <property type="evidence" value="ECO:0007669"/>
    <property type="project" value="TreeGrafter"/>
</dbReference>
<dbReference type="GO" id="GO:0016491">
    <property type="term" value="F:oxidoreductase activity"/>
    <property type="evidence" value="ECO:0007669"/>
    <property type="project" value="TreeGrafter"/>
</dbReference>
<comment type="caution">
    <text evidence="3">The sequence shown here is derived from an EMBL/GenBank/DDBJ whole genome shotgun (WGS) entry which is preliminary data.</text>
</comment>
<evidence type="ECO:0000313" key="4">
    <source>
        <dbReference type="Proteomes" id="UP001140510"/>
    </source>
</evidence>
<dbReference type="EMBL" id="JAPEVA010000009">
    <property type="protein sequence ID" value="KAJ4410128.1"/>
    <property type="molecule type" value="Genomic_DNA"/>
</dbReference>
<dbReference type="AlphaFoldDB" id="A0A9W9DAC6"/>